<proteinExistence type="predicted"/>
<dbReference type="EMBL" id="GGEC01001423">
    <property type="protein sequence ID" value="MBW81906.1"/>
    <property type="molecule type" value="Transcribed_RNA"/>
</dbReference>
<evidence type="ECO:0000313" key="1">
    <source>
        <dbReference type="EMBL" id="MBW81906.1"/>
    </source>
</evidence>
<reference evidence="1" key="1">
    <citation type="submission" date="2018-02" db="EMBL/GenBank/DDBJ databases">
        <title>Rhizophora mucronata_Transcriptome.</title>
        <authorList>
            <person name="Meera S.P."/>
            <person name="Sreeshan A."/>
            <person name="Augustine A."/>
        </authorList>
    </citation>
    <scope>NUCLEOTIDE SEQUENCE</scope>
    <source>
        <tissue evidence="1">Leaf</tissue>
    </source>
</reference>
<protein>
    <submittedName>
        <fullName evidence="1">SC35-like splicing factor family protein</fullName>
    </submittedName>
</protein>
<organism evidence="1">
    <name type="scientific">Rhizophora mucronata</name>
    <name type="common">Asiatic mangrove</name>
    <dbReference type="NCBI Taxonomy" id="61149"/>
    <lineage>
        <taxon>Eukaryota</taxon>
        <taxon>Viridiplantae</taxon>
        <taxon>Streptophyta</taxon>
        <taxon>Embryophyta</taxon>
        <taxon>Tracheophyta</taxon>
        <taxon>Spermatophyta</taxon>
        <taxon>Magnoliopsida</taxon>
        <taxon>eudicotyledons</taxon>
        <taxon>Gunneridae</taxon>
        <taxon>Pentapetalae</taxon>
        <taxon>rosids</taxon>
        <taxon>fabids</taxon>
        <taxon>Malpighiales</taxon>
        <taxon>Rhizophoraceae</taxon>
        <taxon>Rhizophora</taxon>
    </lineage>
</organism>
<name>A0A2P2IKY8_RHIMU</name>
<sequence length="53" mass="5196">MGMVEGDGVVVLGPGDVMGVSAAAGGPKISTGPLNSLVPSRTLLCLEIFILGV</sequence>
<accession>A0A2P2IKY8</accession>
<dbReference type="AlphaFoldDB" id="A0A2P2IKY8"/>